<keyword evidence="3" id="KW-0804">Transcription</keyword>
<comment type="caution">
    <text evidence="5">The sequence shown here is derived from an EMBL/GenBank/DDBJ whole genome shotgun (WGS) entry which is preliminary data.</text>
</comment>
<protein>
    <submittedName>
        <fullName evidence="5">GntR family transcriptional regulator</fullName>
    </submittedName>
</protein>
<gene>
    <name evidence="5" type="ORF">ACFQZU_10010</name>
</gene>
<dbReference type="SMART" id="SM00866">
    <property type="entry name" value="UTRA"/>
    <property type="match status" value="1"/>
</dbReference>
<dbReference type="PANTHER" id="PTHR44846">
    <property type="entry name" value="MANNOSYL-D-GLYCERATE TRANSPORT/METABOLISM SYSTEM REPRESSOR MNGR-RELATED"/>
    <property type="match status" value="1"/>
</dbReference>
<dbReference type="Gene3D" id="1.10.10.10">
    <property type="entry name" value="Winged helix-like DNA-binding domain superfamily/Winged helix DNA-binding domain"/>
    <property type="match status" value="1"/>
</dbReference>
<name>A0ABW3BEC9_9ACTN</name>
<dbReference type="Proteomes" id="UP001596956">
    <property type="component" value="Unassembled WGS sequence"/>
</dbReference>
<dbReference type="InterPro" id="IPR050679">
    <property type="entry name" value="Bact_HTH_transcr_reg"/>
</dbReference>
<dbReference type="InterPro" id="IPR000524">
    <property type="entry name" value="Tscrpt_reg_HTH_GntR"/>
</dbReference>
<dbReference type="SMART" id="SM00345">
    <property type="entry name" value="HTH_GNTR"/>
    <property type="match status" value="1"/>
</dbReference>
<dbReference type="InterPro" id="IPR028978">
    <property type="entry name" value="Chorismate_lyase_/UTRA_dom_sf"/>
</dbReference>
<dbReference type="CDD" id="cd07377">
    <property type="entry name" value="WHTH_GntR"/>
    <property type="match status" value="1"/>
</dbReference>
<dbReference type="InterPro" id="IPR036388">
    <property type="entry name" value="WH-like_DNA-bd_sf"/>
</dbReference>
<dbReference type="PRINTS" id="PR00035">
    <property type="entry name" value="HTHGNTR"/>
</dbReference>
<dbReference type="InterPro" id="IPR036390">
    <property type="entry name" value="WH_DNA-bd_sf"/>
</dbReference>
<proteinExistence type="predicted"/>
<dbReference type="EMBL" id="JBHTHR010000266">
    <property type="protein sequence ID" value="MFD0801648.1"/>
    <property type="molecule type" value="Genomic_DNA"/>
</dbReference>
<evidence type="ECO:0000256" key="2">
    <source>
        <dbReference type="ARBA" id="ARBA00023125"/>
    </source>
</evidence>
<dbReference type="Gene3D" id="3.40.1410.10">
    <property type="entry name" value="Chorismate lyase-like"/>
    <property type="match status" value="1"/>
</dbReference>
<evidence type="ECO:0000256" key="3">
    <source>
        <dbReference type="ARBA" id="ARBA00023163"/>
    </source>
</evidence>
<dbReference type="SUPFAM" id="SSF46785">
    <property type="entry name" value="Winged helix' DNA-binding domain"/>
    <property type="match status" value="1"/>
</dbReference>
<sequence>MSEGDAIMPDLEQPRARYKQVAELLRDAIKRGDYPAGTTLPSQPELAREYGLNQSSISRAMAMLQAEGWIRTEHGRGSVVLEVPTVKRVRRIDRDYRSQPSGSAYADEMEKSGLKPKTELVQCEAMVPPPDIAEVLHLDEADETLVRKRHMFAGNRPIQIATSYIPMDVAGSVDIAVPDTGPSGMYARIAERGFGPVRFTEDIEVRGASELEADFLNIAIAQPVFTVLRTAFDAADRPVETCLNVLAALQWKLSYAWAQESEE</sequence>
<feature type="domain" description="HTH gntR-type" evidence="4">
    <location>
        <begin position="15"/>
        <end position="83"/>
    </location>
</feature>
<organism evidence="5 6">
    <name type="scientific">Streptomonospora algeriensis</name>
    <dbReference type="NCBI Taxonomy" id="995084"/>
    <lineage>
        <taxon>Bacteria</taxon>
        <taxon>Bacillati</taxon>
        <taxon>Actinomycetota</taxon>
        <taxon>Actinomycetes</taxon>
        <taxon>Streptosporangiales</taxon>
        <taxon>Nocardiopsidaceae</taxon>
        <taxon>Streptomonospora</taxon>
    </lineage>
</organism>
<dbReference type="Pfam" id="PF07702">
    <property type="entry name" value="UTRA"/>
    <property type="match status" value="1"/>
</dbReference>
<evidence type="ECO:0000313" key="5">
    <source>
        <dbReference type="EMBL" id="MFD0801648.1"/>
    </source>
</evidence>
<evidence type="ECO:0000256" key="1">
    <source>
        <dbReference type="ARBA" id="ARBA00023015"/>
    </source>
</evidence>
<dbReference type="PANTHER" id="PTHR44846:SF17">
    <property type="entry name" value="GNTR-FAMILY TRANSCRIPTIONAL REGULATOR"/>
    <property type="match status" value="1"/>
</dbReference>
<reference evidence="6" key="1">
    <citation type="journal article" date="2019" name="Int. J. Syst. Evol. Microbiol.">
        <title>The Global Catalogue of Microorganisms (GCM) 10K type strain sequencing project: providing services to taxonomists for standard genome sequencing and annotation.</title>
        <authorList>
            <consortium name="The Broad Institute Genomics Platform"/>
            <consortium name="The Broad Institute Genome Sequencing Center for Infectious Disease"/>
            <person name="Wu L."/>
            <person name="Ma J."/>
        </authorList>
    </citation>
    <scope>NUCLEOTIDE SEQUENCE [LARGE SCALE GENOMIC DNA]</scope>
    <source>
        <strain evidence="6">CCUG 63369</strain>
    </source>
</reference>
<keyword evidence="6" id="KW-1185">Reference proteome</keyword>
<dbReference type="Pfam" id="PF00392">
    <property type="entry name" value="GntR"/>
    <property type="match status" value="1"/>
</dbReference>
<dbReference type="SUPFAM" id="SSF64288">
    <property type="entry name" value="Chorismate lyase-like"/>
    <property type="match status" value="1"/>
</dbReference>
<dbReference type="InterPro" id="IPR011663">
    <property type="entry name" value="UTRA"/>
</dbReference>
<evidence type="ECO:0000259" key="4">
    <source>
        <dbReference type="PROSITE" id="PS50949"/>
    </source>
</evidence>
<dbReference type="PROSITE" id="PS50949">
    <property type="entry name" value="HTH_GNTR"/>
    <property type="match status" value="1"/>
</dbReference>
<evidence type="ECO:0000313" key="6">
    <source>
        <dbReference type="Proteomes" id="UP001596956"/>
    </source>
</evidence>
<keyword evidence="2" id="KW-0238">DNA-binding</keyword>
<accession>A0ABW3BEC9</accession>
<keyword evidence="1" id="KW-0805">Transcription regulation</keyword>